<evidence type="ECO:0000313" key="6">
    <source>
        <dbReference type="Proteomes" id="UP001148018"/>
    </source>
</evidence>
<keyword evidence="2" id="KW-0325">Glycoprotein</keyword>
<dbReference type="PANTHER" id="PTHR13986">
    <property type="entry name" value="PROTEIN LYSINE HYDROXYLATION COMPLEX COMPONENT"/>
    <property type="match status" value="1"/>
</dbReference>
<keyword evidence="6" id="KW-1185">Reference proteome</keyword>
<keyword evidence="1 3" id="KW-0732">Signal</keyword>
<dbReference type="GO" id="GO:0005783">
    <property type="term" value="C:endoplasmic reticulum"/>
    <property type="evidence" value="ECO:0007669"/>
    <property type="project" value="TreeGrafter"/>
</dbReference>
<sequence length="167" mass="19402">MDVHLSFGRASSLALVALLLTSSAAILEPYDLLYENAVRAFYNSDYTNVVRYMEGALSSYAEVTSAQVQCRLRCQDQHPFDAVLRELQFFDVVLRRSACLNTCIEERIGTQSMHKVSEDVIQDFHRRIPYNYLQLAYQKYYNEAVIHPRWYQEKEGEHTPPRDLVVT</sequence>
<organism evidence="5 6">
    <name type="scientific">Muraenolepis orangiensis</name>
    <name type="common">Patagonian moray cod</name>
    <dbReference type="NCBI Taxonomy" id="630683"/>
    <lineage>
        <taxon>Eukaryota</taxon>
        <taxon>Metazoa</taxon>
        <taxon>Chordata</taxon>
        <taxon>Craniata</taxon>
        <taxon>Vertebrata</taxon>
        <taxon>Euteleostomi</taxon>
        <taxon>Actinopterygii</taxon>
        <taxon>Neopterygii</taxon>
        <taxon>Teleostei</taxon>
        <taxon>Neoteleostei</taxon>
        <taxon>Acanthomorphata</taxon>
        <taxon>Zeiogadaria</taxon>
        <taxon>Gadariae</taxon>
        <taxon>Gadiformes</taxon>
        <taxon>Muraenolepidoidei</taxon>
        <taxon>Muraenolepididae</taxon>
        <taxon>Muraenolepis</taxon>
    </lineage>
</organism>
<comment type="caution">
    <text evidence="5">The sequence shown here is derived from an EMBL/GenBank/DDBJ whole genome shotgun (WGS) entry which is preliminary data.</text>
</comment>
<dbReference type="EMBL" id="JANIIK010000048">
    <property type="protein sequence ID" value="KAJ3598785.1"/>
    <property type="molecule type" value="Genomic_DNA"/>
</dbReference>
<feature type="domain" description="Leprecan-like alpha-helical" evidence="4">
    <location>
        <begin position="29"/>
        <end position="140"/>
    </location>
</feature>
<evidence type="ECO:0000256" key="2">
    <source>
        <dbReference type="ARBA" id="ARBA00023180"/>
    </source>
</evidence>
<gene>
    <name evidence="5" type="ORF">NHX12_032749</name>
</gene>
<dbReference type="PANTHER" id="PTHR13986:SF8">
    <property type="entry name" value="PROLYL 3-HYDROXYLASE 1-LIKE PROTEIN"/>
    <property type="match status" value="1"/>
</dbReference>
<dbReference type="OrthoDB" id="8517835at2759"/>
<dbReference type="AlphaFoldDB" id="A0A9Q0E1D6"/>
<evidence type="ECO:0000256" key="3">
    <source>
        <dbReference type="SAM" id="SignalP"/>
    </source>
</evidence>
<dbReference type="Proteomes" id="UP001148018">
    <property type="component" value="Unassembled WGS sequence"/>
</dbReference>
<dbReference type="GO" id="GO:0030199">
    <property type="term" value="P:collagen fibril organization"/>
    <property type="evidence" value="ECO:0007669"/>
    <property type="project" value="TreeGrafter"/>
</dbReference>
<feature type="signal peptide" evidence="3">
    <location>
        <begin position="1"/>
        <end position="25"/>
    </location>
</feature>
<evidence type="ECO:0000259" key="4">
    <source>
        <dbReference type="Pfam" id="PF23557"/>
    </source>
</evidence>
<dbReference type="InterPro" id="IPR056585">
    <property type="entry name" value="Leprecan_dom"/>
</dbReference>
<protein>
    <recommendedName>
        <fullName evidence="4">Leprecan-like alpha-helical domain-containing protein</fullName>
    </recommendedName>
</protein>
<dbReference type="Pfam" id="PF23557">
    <property type="entry name" value="TPR_leprecan"/>
    <property type="match status" value="1"/>
</dbReference>
<dbReference type="GO" id="GO:0005518">
    <property type="term" value="F:collagen binding"/>
    <property type="evidence" value="ECO:0007669"/>
    <property type="project" value="TreeGrafter"/>
</dbReference>
<evidence type="ECO:0000256" key="1">
    <source>
        <dbReference type="ARBA" id="ARBA00022729"/>
    </source>
</evidence>
<evidence type="ECO:0000313" key="5">
    <source>
        <dbReference type="EMBL" id="KAJ3598785.1"/>
    </source>
</evidence>
<name>A0A9Q0E1D6_9TELE</name>
<dbReference type="InterPro" id="IPR052284">
    <property type="entry name" value="Collagen_mod_leprecan"/>
</dbReference>
<feature type="chain" id="PRO_5040429785" description="Leprecan-like alpha-helical domain-containing protein" evidence="3">
    <location>
        <begin position="26"/>
        <end position="167"/>
    </location>
</feature>
<accession>A0A9Q0E1D6</accession>
<proteinExistence type="predicted"/>
<reference evidence="5" key="1">
    <citation type="submission" date="2022-07" db="EMBL/GenBank/DDBJ databases">
        <title>Chromosome-level genome of Muraenolepis orangiensis.</title>
        <authorList>
            <person name="Kim J."/>
        </authorList>
    </citation>
    <scope>NUCLEOTIDE SEQUENCE</scope>
    <source>
        <strain evidence="5">KU_S4_2022</strain>
        <tissue evidence="5">Muscle</tissue>
    </source>
</reference>